<dbReference type="EMBL" id="LCTW02000515">
    <property type="protein sequence ID" value="KXX73204.1"/>
    <property type="molecule type" value="Genomic_DNA"/>
</dbReference>
<keyword evidence="8 13" id="KW-0256">Endoplasmic reticulum</keyword>
<evidence type="ECO:0000256" key="11">
    <source>
        <dbReference type="ARBA" id="ARBA00023180"/>
    </source>
</evidence>
<dbReference type="Gene3D" id="3.40.720.10">
    <property type="entry name" value="Alkaline Phosphatase, subunit A"/>
    <property type="match status" value="1"/>
</dbReference>
<comment type="pathway">
    <text evidence="2 13">Glycolipid biosynthesis; glycosylphosphatidylinositol-anchor biosynthesis.</text>
</comment>
<dbReference type="InterPro" id="IPR037674">
    <property type="entry name" value="PIG-G_N"/>
</dbReference>
<dbReference type="PANTHER" id="PTHR23072">
    <property type="entry name" value="PHOSPHATIDYLINOSITOL GLYCAN-RELATED"/>
    <property type="match status" value="1"/>
</dbReference>
<dbReference type="GO" id="GO:0051267">
    <property type="term" value="F:CP2 mannose-ethanolamine phosphotransferase activity"/>
    <property type="evidence" value="ECO:0007669"/>
    <property type="project" value="EnsemblFungi"/>
</dbReference>
<evidence type="ECO:0000256" key="3">
    <source>
        <dbReference type="ARBA" id="ARBA00005315"/>
    </source>
</evidence>
<dbReference type="PANTHER" id="PTHR23072:SF0">
    <property type="entry name" value="GPI ETHANOLAMINE PHOSPHATE TRANSFERASE 2"/>
    <property type="match status" value="1"/>
</dbReference>
<keyword evidence="11" id="KW-0325">Glycoprotein</keyword>
<feature type="transmembrane region" description="Helical" evidence="13">
    <location>
        <begin position="858"/>
        <end position="878"/>
    </location>
</feature>
<dbReference type="FunFam" id="3.40.720.10:FF:000045">
    <property type="entry name" value="GPI ethanolamine phosphate transferase 2"/>
    <property type="match status" value="1"/>
</dbReference>
<evidence type="ECO:0000313" key="16">
    <source>
        <dbReference type="Proteomes" id="UP000078237"/>
    </source>
</evidence>
<evidence type="ECO:0000256" key="1">
    <source>
        <dbReference type="ARBA" id="ARBA00004477"/>
    </source>
</evidence>
<keyword evidence="6 13" id="KW-0808">Transferase</keyword>
<evidence type="ECO:0000313" key="15">
    <source>
        <dbReference type="EMBL" id="KXX73204.1"/>
    </source>
</evidence>
<evidence type="ECO:0000256" key="12">
    <source>
        <dbReference type="ARBA" id="ARBA00056729"/>
    </source>
</evidence>
<evidence type="ECO:0000259" key="14">
    <source>
        <dbReference type="Pfam" id="PF19316"/>
    </source>
</evidence>
<proteinExistence type="inferred from homology"/>
<dbReference type="InterPro" id="IPR017850">
    <property type="entry name" value="Alkaline_phosphatase_core_sf"/>
</dbReference>
<sequence>MTPRRNRDGTLSSALLLAANILIPAAILIFATGFFPYKPLLPGLASYNAVTEYGDPPTAPFDKLVFMVIDALRSDFVYTADSGFDYTQSLIRNGAALPFTAHATSPTVTMPRLKAITTGSIPSFLDVVLNLDEGDETSSLASQDTWLAQMKAKGTGKLVMYGDDTWLKLFPGMFDRADGTTSFFVSDFTEVDNNVTRHISDELKRDDWNTMVLHYLGLDHIGHKGGPRSPHMIPKQREMDGIVRQIYTAIESEEHLHSTLFVVCGDHGMNDAGNHGASSAGETSPALVFMSPKLRGLGRNLKSPVPEDESFQYYSTVEQSDVAPTLAALLGFPIPKNNLGALIPDFLPFWPNEKDQVQLLMRNARQILDIVIAAFGQQLFDPDTHTDGLGESKADYHELAHGWQDLTGRYSKSADGDNYSELTPSVMKWLRNAQGVLSGMASNYDMSRLFLGQAAAVAALTAATAAAAWCVSDKPASYIPFAGILLAYGVMMFASSYVEEEHHFWYWAATAWFGHLGLKGFKRGSTSAFLQTLSIASMLLAMRLIRAWNQTGQKFAGEPDIVKTYLATSPILLWCLIGATYLWVHQNLIYGLSGLPIWLSFAGSTGLMLAAFTFKAAFTLEDAPELVTEFVRQLLQLNFTRGADLVSRARAVFIGIALAVGGVVGYILAGRRISRGQSGIATLLTLLTLLLLTQSRPTNIPLFLLSNIQFRLLLSQSQSLTPLEISTTTLLLQHASFFAFGGSNAISSVDLSSAYNGVGEYNPLPVGVLTFLGNWAGPVWWAVAGVMLLLSKKDNDDKRESGKSGERLSLWKGHVAVLTVFVAGSVAAVMAACTVLRTHLFVWTVFSPKYLYCVAWSLGQHLVVNVGLGGVTWGLGVWERKVLGDIGR</sequence>
<dbReference type="GO" id="GO:0006506">
    <property type="term" value="P:GPI anchor biosynthetic process"/>
    <property type="evidence" value="ECO:0007669"/>
    <property type="project" value="UniProtKB-UniPathway"/>
</dbReference>
<keyword evidence="9 13" id="KW-1133">Transmembrane helix</keyword>
<dbReference type="AlphaFoldDB" id="A0A175VR24"/>
<dbReference type="GO" id="GO:0005789">
    <property type="term" value="C:endoplasmic reticulum membrane"/>
    <property type="evidence" value="ECO:0007669"/>
    <property type="project" value="UniProtKB-SubCell"/>
</dbReference>
<feature type="transmembrane region" description="Helical" evidence="13">
    <location>
        <begin position="676"/>
        <end position="695"/>
    </location>
</feature>
<evidence type="ECO:0000256" key="2">
    <source>
        <dbReference type="ARBA" id="ARBA00004687"/>
    </source>
</evidence>
<dbReference type="UniPathway" id="UPA00196"/>
<comment type="similarity">
    <text evidence="3 13">Belongs to the PIGG/PIGN/PIGO family. PIGG subfamily.</text>
</comment>
<evidence type="ECO:0000256" key="5">
    <source>
        <dbReference type="ARBA" id="ARBA00022502"/>
    </source>
</evidence>
<comment type="function">
    <text evidence="12 13">Ethanolamine phosphate transferase involved in glycosylphosphatidylinositol-anchor biosynthesis. Transfers ethanolamine phosphate to the GPI second mannose.</text>
</comment>
<dbReference type="Pfam" id="PF01663">
    <property type="entry name" value="Phosphodiest"/>
    <property type="match status" value="1"/>
</dbReference>
<dbReference type="VEuPathDB" id="FungiDB:MMYC01_208758"/>
<dbReference type="InterPro" id="IPR045687">
    <property type="entry name" value="PIGG/GPI7_C"/>
</dbReference>
<dbReference type="Proteomes" id="UP000078237">
    <property type="component" value="Unassembled WGS sequence"/>
</dbReference>
<name>A0A175VR24_9PEZI</name>
<dbReference type="Pfam" id="PF19316">
    <property type="entry name" value="PIGO_PIGG"/>
    <property type="match status" value="1"/>
</dbReference>
<feature type="transmembrane region" description="Helical" evidence="13">
    <location>
        <begin position="12"/>
        <end position="37"/>
    </location>
</feature>
<evidence type="ECO:0000256" key="8">
    <source>
        <dbReference type="ARBA" id="ARBA00022824"/>
    </source>
</evidence>
<dbReference type="SUPFAM" id="SSF53649">
    <property type="entry name" value="Alkaline phosphatase-like"/>
    <property type="match status" value="1"/>
</dbReference>
<evidence type="ECO:0000256" key="4">
    <source>
        <dbReference type="ARBA" id="ARBA00020830"/>
    </source>
</evidence>
<organism evidence="15 16">
    <name type="scientific">Madurella mycetomatis</name>
    <dbReference type="NCBI Taxonomy" id="100816"/>
    <lineage>
        <taxon>Eukaryota</taxon>
        <taxon>Fungi</taxon>
        <taxon>Dikarya</taxon>
        <taxon>Ascomycota</taxon>
        <taxon>Pezizomycotina</taxon>
        <taxon>Sordariomycetes</taxon>
        <taxon>Sordariomycetidae</taxon>
        <taxon>Sordariales</taxon>
        <taxon>Sordariales incertae sedis</taxon>
        <taxon>Madurella</taxon>
    </lineage>
</organism>
<feature type="domain" description="GPI ethanolamine phosphate transferase 2 C-terminal" evidence="14">
    <location>
        <begin position="441"/>
        <end position="876"/>
    </location>
</feature>
<dbReference type="InterPro" id="IPR002591">
    <property type="entry name" value="Phosphodiest/P_Trfase"/>
</dbReference>
<reference evidence="15 16" key="1">
    <citation type="journal article" date="2016" name="Genome Announc.">
        <title>Genome Sequence of Madurella mycetomatis mm55, Isolated from a Human Mycetoma Case in Sudan.</title>
        <authorList>
            <person name="Smit S."/>
            <person name="Derks M.F."/>
            <person name="Bervoets S."/>
            <person name="Fahal A."/>
            <person name="van Leeuwen W."/>
            <person name="van Belkum A."/>
            <person name="van de Sande W.W."/>
        </authorList>
    </citation>
    <scope>NUCLEOTIDE SEQUENCE [LARGE SCALE GENOMIC DNA]</scope>
    <source>
        <strain evidence="16">mm55</strain>
    </source>
</reference>
<evidence type="ECO:0000256" key="6">
    <source>
        <dbReference type="ARBA" id="ARBA00022679"/>
    </source>
</evidence>
<evidence type="ECO:0000256" key="10">
    <source>
        <dbReference type="ARBA" id="ARBA00023136"/>
    </source>
</evidence>
<accession>A0A175VR24</accession>
<feature type="transmembrane region" description="Helical" evidence="13">
    <location>
        <begin position="766"/>
        <end position="790"/>
    </location>
</feature>
<feature type="transmembrane region" description="Helical" evidence="13">
    <location>
        <begin position="450"/>
        <end position="471"/>
    </location>
</feature>
<keyword evidence="7 13" id="KW-0812">Transmembrane</keyword>
<evidence type="ECO:0000256" key="9">
    <source>
        <dbReference type="ARBA" id="ARBA00022989"/>
    </source>
</evidence>
<keyword evidence="5 13" id="KW-0337">GPI-anchor biosynthesis</keyword>
<comment type="caution">
    <text evidence="15">The sequence shown here is derived from an EMBL/GenBank/DDBJ whole genome shotgun (WGS) entry which is preliminary data.</text>
</comment>
<dbReference type="CDD" id="cd16024">
    <property type="entry name" value="GPI_EPT_2"/>
    <property type="match status" value="1"/>
</dbReference>
<evidence type="ECO:0000256" key="13">
    <source>
        <dbReference type="RuleBase" id="RU367106"/>
    </source>
</evidence>
<protein>
    <recommendedName>
        <fullName evidence="4 13">GPI ethanolamine phosphate transferase 2</fullName>
    </recommendedName>
</protein>
<dbReference type="STRING" id="100816.A0A175VR24"/>
<feature type="transmembrane region" description="Helical" evidence="13">
    <location>
        <begin position="811"/>
        <end position="838"/>
    </location>
</feature>
<dbReference type="GO" id="GO:0005886">
    <property type="term" value="C:plasma membrane"/>
    <property type="evidence" value="ECO:0007669"/>
    <property type="project" value="EnsemblFungi"/>
</dbReference>
<feature type="transmembrane region" description="Helical" evidence="13">
    <location>
        <begin position="565"/>
        <end position="584"/>
    </location>
</feature>
<gene>
    <name evidence="15" type="ORF">MMYC01_208758</name>
</gene>
<feature type="transmembrane region" description="Helical" evidence="13">
    <location>
        <begin position="651"/>
        <end position="669"/>
    </location>
</feature>
<dbReference type="OrthoDB" id="272139at2759"/>
<feature type="transmembrane region" description="Helical" evidence="13">
    <location>
        <begin position="478"/>
        <end position="498"/>
    </location>
</feature>
<evidence type="ECO:0000256" key="7">
    <source>
        <dbReference type="ARBA" id="ARBA00022692"/>
    </source>
</evidence>
<feature type="transmembrane region" description="Helical" evidence="13">
    <location>
        <begin position="596"/>
        <end position="618"/>
    </location>
</feature>
<dbReference type="InterPro" id="IPR039527">
    <property type="entry name" value="PIGG/GPI7"/>
</dbReference>
<comment type="subcellular location">
    <subcellularLocation>
        <location evidence="1 13">Endoplasmic reticulum membrane</location>
        <topology evidence="1 13">Multi-pass membrane protein</topology>
    </subcellularLocation>
</comment>
<keyword evidence="16" id="KW-1185">Reference proteome</keyword>
<keyword evidence="10 13" id="KW-0472">Membrane</keyword>